<dbReference type="Gramene" id="mRNA:HanXRQr2_Chr11g0506041">
    <property type="protein sequence ID" value="mRNA:HanXRQr2_Chr11g0506041"/>
    <property type="gene ID" value="HanXRQr2_Chr11g0506041"/>
</dbReference>
<sequence>MHAGFTMMQLQGKTELAMICYLAGGHVKSVRRGAQVHTPIASRICRAKIAHTEHSDFYANAPN</sequence>
<dbReference type="InParanoid" id="A0A1Y3BWZ2"/>
<reference evidence="1" key="1">
    <citation type="journal article" date="2017" name="Nature">
        <title>The sunflower genome provides insights into oil metabolism, flowering and Asterid evolution.</title>
        <authorList>
            <person name="Badouin H."/>
            <person name="Gouzy J."/>
            <person name="Grassa C.J."/>
            <person name="Murat F."/>
            <person name="Staton S.E."/>
            <person name="Cottret L."/>
            <person name="Lelandais-Briere C."/>
            <person name="Owens G.L."/>
            <person name="Carrere S."/>
            <person name="Mayjonade B."/>
            <person name="Legrand L."/>
            <person name="Gill N."/>
            <person name="Kane N.C."/>
            <person name="Bowers J.E."/>
            <person name="Hubner S."/>
            <person name="Bellec A."/>
            <person name="Berard A."/>
            <person name="Berges H."/>
            <person name="Blanchet N."/>
            <person name="Boniface M.C."/>
            <person name="Brunel D."/>
            <person name="Catrice O."/>
            <person name="Chaidir N."/>
            <person name="Claudel C."/>
            <person name="Donnadieu C."/>
            <person name="Faraut T."/>
            <person name="Fievet G."/>
            <person name="Helmstetter N."/>
            <person name="King M."/>
            <person name="Knapp S.J."/>
            <person name="Lai Z."/>
            <person name="Le Paslier M.C."/>
            <person name="Lippi Y."/>
            <person name="Lorenzon L."/>
            <person name="Mandel J.R."/>
            <person name="Marage G."/>
            <person name="Marchand G."/>
            <person name="Marquand E."/>
            <person name="Bret-Mestries E."/>
            <person name="Morien E."/>
            <person name="Nambeesan S."/>
            <person name="Nguyen T."/>
            <person name="Pegot-Espagnet P."/>
            <person name="Pouilly N."/>
            <person name="Raftis F."/>
            <person name="Sallet E."/>
            <person name="Schiex T."/>
            <person name="Thomas J."/>
            <person name="Vandecasteele C."/>
            <person name="Vares D."/>
            <person name="Vear F."/>
            <person name="Vautrin S."/>
            <person name="Crespi M."/>
            <person name="Mangin B."/>
            <person name="Burke J.M."/>
            <person name="Salse J."/>
            <person name="Munos S."/>
            <person name="Vincourt P."/>
            <person name="Rieseberg L.H."/>
            <person name="Langlade N.B."/>
        </authorList>
    </citation>
    <scope>NUCLEOTIDE SEQUENCE</scope>
    <source>
        <tissue evidence="1">Leaves</tissue>
    </source>
</reference>
<evidence type="ECO:0000313" key="1">
    <source>
        <dbReference type="EMBL" id="KAF5783258.1"/>
    </source>
</evidence>
<evidence type="ECO:0000313" key="6">
    <source>
        <dbReference type="Proteomes" id="UP000215914"/>
    </source>
</evidence>
<accession>A0A1Y3BWZ2</accession>
<dbReference type="EMBL" id="MNCJ02000326">
    <property type="protein sequence ID" value="KAF5783258.1"/>
    <property type="molecule type" value="Genomic_DNA"/>
</dbReference>
<dbReference type="EMBL" id="MNCJ02000326">
    <property type="protein sequence ID" value="KAF5783262.1"/>
    <property type="molecule type" value="Genomic_DNA"/>
</dbReference>
<dbReference type="Gramene" id="mRNA:HanXRQr2_Chr11g0505961">
    <property type="protein sequence ID" value="mRNA:HanXRQr2_Chr11g0505961"/>
    <property type="gene ID" value="HanXRQr2_Chr11g0505961"/>
</dbReference>
<reference evidence="1" key="3">
    <citation type="submission" date="2020-06" db="EMBL/GenBank/DDBJ databases">
        <title>Helianthus annuus Genome sequencing and assembly Release 2.</title>
        <authorList>
            <person name="Gouzy J."/>
            <person name="Langlade N."/>
            <person name="Munos S."/>
        </authorList>
    </citation>
    <scope>NUCLEOTIDE SEQUENCE</scope>
    <source>
        <tissue evidence="1">Leaves</tissue>
    </source>
</reference>
<dbReference type="EMBL" id="KZ113435">
    <property type="protein sequence ID" value="OTF84637.1"/>
    <property type="molecule type" value="Genomic_DNA"/>
</dbReference>
<dbReference type="EMBL" id="MNCJ02000326">
    <property type="protein sequence ID" value="KAF5783277.1"/>
    <property type="molecule type" value="Genomic_DNA"/>
</dbReference>
<dbReference type="Proteomes" id="UP000215914">
    <property type="component" value="Unassembled WGS sequence"/>
</dbReference>
<name>A0A1Y3BWZ2_HELAN</name>
<proteinExistence type="predicted"/>
<organism evidence="5">
    <name type="scientific">Helianthus annuus</name>
    <name type="common">Common sunflower</name>
    <dbReference type="NCBI Taxonomy" id="4232"/>
    <lineage>
        <taxon>Eukaryota</taxon>
        <taxon>Viridiplantae</taxon>
        <taxon>Streptophyta</taxon>
        <taxon>Embryophyta</taxon>
        <taxon>Tracheophyta</taxon>
        <taxon>Spermatophyta</taxon>
        <taxon>Magnoliopsida</taxon>
        <taxon>eudicotyledons</taxon>
        <taxon>Gunneridae</taxon>
        <taxon>Pentapetalae</taxon>
        <taxon>asterids</taxon>
        <taxon>campanulids</taxon>
        <taxon>Asterales</taxon>
        <taxon>Asteraceae</taxon>
        <taxon>Asteroideae</taxon>
        <taxon>Heliantheae alliance</taxon>
        <taxon>Heliantheae</taxon>
        <taxon>Helianthus</taxon>
    </lineage>
</organism>
<evidence type="ECO:0000313" key="5">
    <source>
        <dbReference type="EMBL" id="OTF84637.1"/>
    </source>
</evidence>
<dbReference type="EMBL" id="MNCJ02000326">
    <property type="protein sequence ID" value="KAF5783269.1"/>
    <property type="molecule type" value="Genomic_DNA"/>
</dbReference>
<keyword evidence="6" id="KW-1185">Reference proteome</keyword>
<dbReference type="Gramene" id="mRNA:HanXRQr2_Chr11g0505891">
    <property type="protein sequence ID" value="mRNA:HanXRQr2_Chr11g0505891"/>
    <property type="gene ID" value="HanXRQr2_Chr11g0505891"/>
</dbReference>
<protein>
    <submittedName>
        <fullName evidence="5">Uncharacterized protein</fullName>
    </submittedName>
</protein>
<evidence type="ECO:0000313" key="3">
    <source>
        <dbReference type="EMBL" id="KAF5783269.1"/>
    </source>
</evidence>
<gene>
    <name evidence="5" type="ORF">HannXRQ_Chr00c0112g0571701</name>
    <name evidence="1" type="ORF">HanXRQr2_Chr11g0505851</name>
    <name evidence="2" type="ORF">HanXRQr2_Chr11g0505891</name>
    <name evidence="3" type="ORF">HanXRQr2_Chr11g0505961</name>
    <name evidence="4" type="ORF">HanXRQr2_Chr11g0506041</name>
</gene>
<dbReference type="AlphaFoldDB" id="A0A1Y3BWZ2"/>
<evidence type="ECO:0000313" key="4">
    <source>
        <dbReference type="EMBL" id="KAF5783277.1"/>
    </source>
</evidence>
<evidence type="ECO:0000313" key="2">
    <source>
        <dbReference type="EMBL" id="KAF5783262.1"/>
    </source>
</evidence>
<dbReference type="Gramene" id="mRNA:HanXRQr2_Chr11g0505851">
    <property type="protein sequence ID" value="mRNA:HanXRQr2_Chr11g0505851"/>
    <property type="gene ID" value="HanXRQr2_Chr11g0505851"/>
</dbReference>
<reference evidence="5" key="2">
    <citation type="submission" date="2017-02" db="EMBL/GenBank/DDBJ databases">
        <title>Sunflower complete genome.</title>
        <authorList>
            <person name="Langlade N."/>
            <person name="Munos S."/>
        </authorList>
    </citation>
    <scope>NUCLEOTIDE SEQUENCE [LARGE SCALE GENOMIC DNA]</scope>
    <source>
        <tissue evidence="5">Leaves</tissue>
    </source>
</reference>